<accession>A0ABU3UA99</accession>
<organism evidence="1 2">
    <name type="scientific">Gilvirhabdus luticola</name>
    <dbReference type="NCBI Taxonomy" id="3079858"/>
    <lineage>
        <taxon>Bacteria</taxon>
        <taxon>Pseudomonadati</taxon>
        <taxon>Bacteroidota</taxon>
        <taxon>Flavobacteriia</taxon>
        <taxon>Flavobacteriales</taxon>
        <taxon>Flavobacteriaceae</taxon>
        <taxon>Gilvirhabdus</taxon>
    </lineage>
</organism>
<gene>
    <name evidence="1" type="ORF">RXV94_14280</name>
</gene>
<sequence>MHSSRLIIIASFLIIHGCAKQTSSSTKHWFKGNLHTHSYWSDGDEFPELIMDWYKANNYNFVALSDHNILAEGDKWVTINDDSIHLQGFNNYLKNYGEEWVNYKVDSGQINVKLKTLEEYQNRYEEQGKFLIIKSEEITDHYKNKPIHLNATNIQNLIEPQGGNSVIEVLQNNIDAVINQREATGTPMIPHVNHPNFGYAIGLQDMVALRGERFFEIYNGHPMVHNFGDSIHISTEEMWDLINIAYIKNNKPIMYGLATDDSHHYHNNGSQWSNAGRGWIMVRSNELNPKSLIEALEEGEFYSSTGVELNDINFDNNVISIDVKKEKDLNYKISFIGCKKGKTIPEELMIVEGNKASFKITNDILFVRCKVISSKLHRNPIENLLYESAWTQPIVVNSK</sequence>
<dbReference type="Gene3D" id="3.20.20.140">
    <property type="entry name" value="Metal-dependent hydrolases"/>
    <property type="match status" value="1"/>
</dbReference>
<evidence type="ECO:0000313" key="1">
    <source>
        <dbReference type="EMBL" id="MDU8887335.1"/>
    </source>
</evidence>
<name>A0ABU3UA99_9FLAO</name>
<proteinExistence type="predicted"/>
<comment type="caution">
    <text evidence="1">The sequence shown here is derived from an EMBL/GenBank/DDBJ whole genome shotgun (WGS) entry which is preliminary data.</text>
</comment>
<dbReference type="Proteomes" id="UP001268651">
    <property type="component" value="Unassembled WGS sequence"/>
</dbReference>
<dbReference type="InterPro" id="IPR052018">
    <property type="entry name" value="PHP_domain"/>
</dbReference>
<dbReference type="RefSeq" id="WP_316663584.1">
    <property type="nucleotide sequence ID" value="NZ_JAWHTF010000010.1"/>
</dbReference>
<dbReference type="EMBL" id="JAWHTF010000010">
    <property type="protein sequence ID" value="MDU8887335.1"/>
    <property type="molecule type" value="Genomic_DNA"/>
</dbReference>
<dbReference type="InterPro" id="IPR016195">
    <property type="entry name" value="Pol/histidinol_Pase-like"/>
</dbReference>
<protein>
    <submittedName>
        <fullName evidence="1">Histidinol-phosphatase</fullName>
    </submittedName>
</protein>
<reference evidence="1 2" key="1">
    <citation type="submission" date="2023-10" db="EMBL/GenBank/DDBJ databases">
        <title>Marimonas sp. nov. isolated from tidal mud flat.</title>
        <authorList>
            <person name="Jaincy N.J."/>
            <person name="Srinivasan S."/>
            <person name="Lee S.-S."/>
        </authorList>
    </citation>
    <scope>NUCLEOTIDE SEQUENCE [LARGE SCALE GENOMIC DNA]</scope>
    <source>
        <strain evidence="1 2">MJ-SS3</strain>
    </source>
</reference>
<keyword evidence="2" id="KW-1185">Reference proteome</keyword>
<dbReference type="PANTHER" id="PTHR42924">
    <property type="entry name" value="EXONUCLEASE"/>
    <property type="match status" value="1"/>
</dbReference>
<dbReference type="SUPFAM" id="SSF89550">
    <property type="entry name" value="PHP domain-like"/>
    <property type="match status" value="1"/>
</dbReference>
<dbReference type="PANTHER" id="PTHR42924:SF11">
    <property type="entry name" value="POLYMERASE_HISTIDINOL PHOSPHATASE N-TERMINAL DOMAIN-CONTAINING PROTEIN"/>
    <property type="match status" value="1"/>
</dbReference>
<evidence type="ECO:0000313" key="2">
    <source>
        <dbReference type="Proteomes" id="UP001268651"/>
    </source>
</evidence>